<sequence>MLSTFHGLETVRRGMTAQQQALYVTGHNIANANTPGYSRQRVNFEQTPPYPFASKNRPVIPGQMGTGVEGGTVQRMREEFLDVQYRGENMKYGYWNTRAEALYKMEEIMNEPSDEGLAKTLDRFWQALQDLAVNPSNSGARSVVRQRGIAVAETFHYLSSSLKSIREDLRNELDVTIKAVNSLARQLSAINKQISEVEVHGYLPNDLYDERNRLLDELSQYVNIKVTPVSSGGSALKIAEGSFTVELVDRNGTSLGKLVDGNTGAFNEITVKYETTGDKYVSEIKLGNDSLNFLSFKENGKIGALLHSYGYGGGTGLYPEMLNNLNAMARAFADEFNKIHSTGWSIYEIQKGQKLASNDFFKYDLPDVAGTLNIHPDIMESLDRIAASAAGFGMAVSGTFNGSVTDGTSTWSSISKIRLEITYVDDTSGKKFEYKIWDVSNPSSPSSLFSGEASLATGTDPAANLKSALQSSIGSSLTFITHFTTLKQGDKWTFEFEEGKPIVAQIGDGSNAQALAEVKNGMMNIAGNTTTIQNFYESLIGQMAVNAQEAKRLSQNSEVLRQSVDERRMAVSSVSLDEEMMNMMKFQHAYNASARMITMIDQMLDKIINNMGLVGR</sequence>
<keyword evidence="10" id="KW-0966">Cell projection</keyword>
<comment type="similarity">
    <text evidence="3">Belongs to the flagella basal body rod proteins family.</text>
</comment>
<dbReference type="Proteomes" id="UP000012085">
    <property type="component" value="Unassembled WGS sequence"/>
</dbReference>
<dbReference type="InterPro" id="IPR053927">
    <property type="entry name" value="FlgK_helical"/>
</dbReference>
<dbReference type="PANTHER" id="PTHR30033">
    <property type="entry name" value="FLAGELLAR HOOK-ASSOCIATED PROTEIN 1"/>
    <property type="match status" value="1"/>
</dbReference>
<dbReference type="Pfam" id="PF00460">
    <property type="entry name" value="Flg_bb_rod"/>
    <property type="match status" value="1"/>
</dbReference>
<evidence type="ECO:0000256" key="5">
    <source>
        <dbReference type="ARBA" id="ARBA00022525"/>
    </source>
</evidence>
<feature type="domain" description="Flagellar basal body rod protein N-terminal" evidence="7">
    <location>
        <begin position="8"/>
        <end position="37"/>
    </location>
</feature>
<evidence type="ECO:0000256" key="1">
    <source>
        <dbReference type="ARBA" id="ARBA00004365"/>
    </source>
</evidence>
<dbReference type="AlphaFoldDB" id="M8CWJ5"/>
<evidence type="ECO:0000259" key="7">
    <source>
        <dbReference type="Pfam" id="PF00460"/>
    </source>
</evidence>
<dbReference type="InterPro" id="IPR001444">
    <property type="entry name" value="Flag_bb_rod_N"/>
</dbReference>
<gene>
    <name evidence="10" type="primary">flgK</name>
    <name evidence="10" type="ORF">H919_08153</name>
</gene>
<dbReference type="GO" id="GO:0005198">
    <property type="term" value="F:structural molecule activity"/>
    <property type="evidence" value="ECO:0007669"/>
    <property type="project" value="InterPro"/>
</dbReference>
<dbReference type="GO" id="GO:0044780">
    <property type="term" value="P:bacterial-type flagellum assembly"/>
    <property type="evidence" value="ECO:0007669"/>
    <property type="project" value="InterPro"/>
</dbReference>
<proteinExistence type="inferred from homology"/>
<organism evidence="10 11">
    <name type="scientific">Anoxybacillus flavithermus AK1</name>
    <dbReference type="NCBI Taxonomy" id="1297581"/>
    <lineage>
        <taxon>Bacteria</taxon>
        <taxon>Bacillati</taxon>
        <taxon>Bacillota</taxon>
        <taxon>Bacilli</taxon>
        <taxon>Bacillales</taxon>
        <taxon>Anoxybacillaceae</taxon>
        <taxon>Anoxybacillus</taxon>
    </lineage>
</organism>
<dbReference type="InterPro" id="IPR002371">
    <property type="entry name" value="FlgK"/>
</dbReference>
<keyword evidence="10" id="KW-0969">Cilium</keyword>
<keyword evidence="6" id="KW-0975">Bacterial flagellum</keyword>
<dbReference type="SUPFAM" id="SSF64518">
    <property type="entry name" value="Phase 1 flagellin"/>
    <property type="match status" value="1"/>
</dbReference>
<dbReference type="NCBIfam" id="TIGR02492">
    <property type="entry name" value="flgK_ends"/>
    <property type="match status" value="1"/>
</dbReference>
<dbReference type="Pfam" id="PF22638">
    <property type="entry name" value="FlgK_D1"/>
    <property type="match status" value="1"/>
</dbReference>
<protein>
    <recommendedName>
        <fullName evidence="4">Flagellar hook-associated protein 1</fullName>
    </recommendedName>
</protein>
<dbReference type="RefSeq" id="WP_003397380.1">
    <property type="nucleotide sequence ID" value="NZ_APCD01000009.1"/>
</dbReference>
<evidence type="ECO:0000313" key="11">
    <source>
        <dbReference type="Proteomes" id="UP000012085"/>
    </source>
</evidence>
<feature type="domain" description="Flagellar basal-body/hook protein C-terminal" evidence="8">
    <location>
        <begin position="571"/>
        <end position="609"/>
    </location>
</feature>
<dbReference type="EMBL" id="APCD01000009">
    <property type="protein sequence ID" value="EMT45888.1"/>
    <property type="molecule type" value="Genomic_DNA"/>
</dbReference>
<evidence type="ECO:0000256" key="4">
    <source>
        <dbReference type="ARBA" id="ARBA00016244"/>
    </source>
</evidence>
<accession>M8CWJ5</accession>
<keyword evidence="10" id="KW-0282">Flagellum</keyword>
<dbReference type="GO" id="GO:0009424">
    <property type="term" value="C:bacterial-type flagellum hook"/>
    <property type="evidence" value="ECO:0007669"/>
    <property type="project" value="InterPro"/>
</dbReference>
<evidence type="ECO:0000256" key="3">
    <source>
        <dbReference type="ARBA" id="ARBA00009677"/>
    </source>
</evidence>
<feature type="domain" description="Flagellar hook-associated protein FlgK helical" evidence="9">
    <location>
        <begin position="104"/>
        <end position="353"/>
    </location>
</feature>
<dbReference type="PATRIC" id="fig|1297581.3.peg.1669"/>
<name>M8CWJ5_9BACL</name>
<evidence type="ECO:0000259" key="9">
    <source>
        <dbReference type="Pfam" id="PF22638"/>
    </source>
</evidence>
<evidence type="ECO:0000259" key="8">
    <source>
        <dbReference type="Pfam" id="PF06429"/>
    </source>
</evidence>
<dbReference type="Pfam" id="PF06429">
    <property type="entry name" value="Flg_bbr_C"/>
    <property type="match status" value="1"/>
</dbReference>
<keyword evidence="5" id="KW-0964">Secreted</keyword>
<evidence type="ECO:0000256" key="6">
    <source>
        <dbReference type="ARBA" id="ARBA00023143"/>
    </source>
</evidence>
<evidence type="ECO:0000313" key="10">
    <source>
        <dbReference type="EMBL" id="EMT45888.1"/>
    </source>
</evidence>
<reference evidence="10 11" key="1">
    <citation type="submission" date="2013-03" db="EMBL/GenBank/DDBJ databases">
        <title>Assembly of a new bacterial strain Anoxybacillus flavithermus AK1.</title>
        <authorList>
            <person name="Rajan I."/>
            <person name="PoliReddy D."/>
            <person name="Sugumar T."/>
            <person name="Rathinam K."/>
            <person name="Alqarawi S."/>
            <person name="Khalil A.B."/>
            <person name="Sivakumar N."/>
        </authorList>
    </citation>
    <scope>NUCLEOTIDE SEQUENCE [LARGE SCALE GENOMIC DNA]</scope>
    <source>
        <strain evidence="10 11">AK1</strain>
    </source>
</reference>
<comment type="caution">
    <text evidence="10">The sequence shown here is derived from an EMBL/GenBank/DDBJ whole genome shotgun (WGS) entry which is preliminary data.</text>
</comment>
<dbReference type="InterPro" id="IPR010930">
    <property type="entry name" value="Flg_bb/hook_C_dom"/>
</dbReference>
<reference evidence="10 11" key="2">
    <citation type="journal article" date="2015" name="Genome Announc.">
        <title>Genome Sequence of Anoxybacillus flavithermus Strain AK1, a Thermophile Isolated from a Hot Spring in Saudi Arabia.</title>
        <authorList>
            <person name="Khalil A."/>
            <person name="Sivakumar N."/>
            <person name="Qarawi S."/>
        </authorList>
    </citation>
    <scope>NUCLEOTIDE SEQUENCE [LARGE SCALE GENOMIC DNA]</scope>
    <source>
        <strain evidence="10 11">AK1</strain>
    </source>
</reference>
<dbReference type="GO" id="GO:0005576">
    <property type="term" value="C:extracellular region"/>
    <property type="evidence" value="ECO:0007669"/>
    <property type="project" value="UniProtKB-SubCell"/>
</dbReference>
<dbReference type="PANTHER" id="PTHR30033:SF1">
    <property type="entry name" value="FLAGELLAR HOOK-ASSOCIATED PROTEIN 1"/>
    <property type="match status" value="1"/>
</dbReference>
<comment type="subcellular location">
    <subcellularLocation>
        <location evidence="1">Bacterial flagellum</location>
    </subcellularLocation>
    <subcellularLocation>
        <location evidence="2">Secreted</location>
    </subcellularLocation>
</comment>
<evidence type="ECO:0000256" key="2">
    <source>
        <dbReference type="ARBA" id="ARBA00004613"/>
    </source>
</evidence>